<reference evidence="1 2" key="1">
    <citation type="submission" date="2016-10" db="EMBL/GenBank/DDBJ databases">
        <authorList>
            <person name="de Groot N.N."/>
        </authorList>
    </citation>
    <scope>NUCLEOTIDE SEQUENCE [LARGE SCALE GENOMIC DNA]</scope>
    <source>
        <strain evidence="1 2">DSM 18978</strain>
    </source>
</reference>
<accession>A0A1G5GJ90</accession>
<dbReference type="OrthoDB" id="1954430at2"/>
<dbReference type="AlphaFoldDB" id="A0A1G5GJ90"/>
<keyword evidence="2" id="KW-1185">Reference proteome</keyword>
<dbReference type="Pfam" id="PF11518">
    <property type="entry name" value="DUF3221"/>
    <property type="match status" value="1"/>
</dbReference>
<evidence type="ECO:0000313" key="2">
    <source>
        <dbReference type="Proteomes" id="UP000198636"/>
    </source>
</evidence>
<sequence>MKKFILLLIGVTLAFNLIGCKQVEDHEEYIGIRGLITELNITEDRVNILVEGEVEEDTQYDLAWVTITENTVVIDIDGSEGSTEQLQEGQLVEVWFDGGVNESYPVQGSVKRIKIVENNLFVLLDEVELEFTPLQPQWLLKGEADESLEYVRTLEYQNQALNPYKVQIYKNIEMENIMNGFLIYDKVSYDLGEITGYGEDGLNIYTDDMTNNGVEEIIIDGLMGATYVETKVIGINDEYQPVMILKGGSFEVVDLDNNGEREWIAASRGSLPPYVTIYRWNGDIFQFADVEKALGTNYALYYAENNIWFVESGFWQGDKELVSAIYTYDSGKLTRVIKVGE</sequence>
<protein>
    <recommendedName>
        <fullName evidence="3">DUF3221 domain-containing protein</fullName>
    </recommendedName>
</protein>
<dbReference type="EMBL" id="FMUS01000009">
    <property type="protein sequence ID" value="SCY51409.1"/>
    <property type="molecule type" value="Genomic_DNA"/>
</dbReference>
<dbReference type="InterPro" id="IPR021598">
    <property type="entry name" value="DUF3221"/>
</dbReference>
<organism evidence="1 2">
    <name type="scientific">Alkaliphilus peptidifermentans DSM 18978</name>
    <dbReference type="NCBI Taxonomy" id="1120976"/>
    <lineage>
        <taxon>Bacteria</taxon>
        <taxon>Bacillati</taxon>
        <taxon>Bacillota</taxon>
        <taxon>Clostridia</taxon>
        <taxon>Peptostreptococcales</taxon>
        <taxon>Natronincolaceae</taxon>
        <taxon>Alkaliphilus</taxon>
    </lineage>
</organism>
<dbReference type="STRING" id="1120976.SAMN03080606_01707"/>
<evidence type="ECO:0008006" key="3">
    <source>
        <dbReference type="Google" id="ProtNLM"/>
    </source>
</evidence>
<dbReference type="Proteomes" id="UP000198636">
    <property type="component" value="Unassembled WGS sequence"/>
</dbReference>
<proteinExistence type="predicted"/>
<evidence type="ECO:0000313" key="1">
    <source>
        <dbReference type="EMBL" id="SCY51409.1"/>
    </source>
</evidence>
<name>A0A1G5GJ90_9FIRM</name>
<dbReference type="InterPro" id="IPR012340">
    <property type="entry name" value="NA-bd_OB-fold"/>
</dbReference>
<dbReference type="RefSeq" id="WP_091542280.1">
    <property type="nucleotide sequence ID" value="NZ_FMUS01000009.1"/>
</dbReference>
<gene>
    <name evidence="1" type="ORF">SAMN03080606_01707</name>
</gene>
<dbReference type="Gene3D" id="2.40.50.140">
    <property type="entry name" value="Nucleic acid-binding proteins"/>
    <property type="match status" value="1"/>
</dbReference>